<accession>A0ABT3STC3</accession>
<evidence type="ECO:0000313" key="6">
    <source>
        <dbReference type="Proteomes" id="UP001143307"/>
    </source>
</evidence>
<dbReference type="InterPro" id="IPR042092">
    <property type="entry name" value="PsdUridine_s_RsuA/RluB/E/F_cat"/>
</dbReference>
<comment type="similarity">
    <text evidence="1 3">Belongs to the pseudouridine synthase RsuA family.</text>
</comment>
<evidence type="ECO:0000259" key="4">
    <source>
        <dbReference type="Pfam" id="PF00849"/>
    </source>
</evidence>
<dbReference type="Pfam" id="PF00849">
    <property type="entry name" value="PseudoU_synth_2"/>
    <property type="match status" value="1"/>
</dbReference>
<reference evidence="5" key="1">
    <citation type="submission" date="2019-02" db="EMBL/GenBank/DDBJ databases">
        <authorList>
            <person name="Li S.-H."/>
        </authorList>
    </citation>
    <scope>NUCLEOTIDE SEQUENCE</scope>
    <source>
        <strain evidence="5">IMCC8485</strain>
    </source>
</reference>
<protein>
    <recommendedName>
        <fullName evidence="3">Pseudouridine synthase</fullName>
        <ecNumber evidence="3">5.4.99.-</ecNumber>
    </recommendedName>
</protein>
<dbReference type="InterPro" id="IPR020094">
    <property type="entry name" value="TruA/RsuA/RluB/E/F_N"/>
</dbReference>
<dbReference type="PROSITE" id="PS01149">
    <property type="entry name" value="PSI_RSU"/>
    <property type="match status" value="1"/>
</dbReference>
<keyword evidence="2 3" id="KW-0413">Isomerase</keyword>
<keyword evidence="6" id="KW-1185">Reference proteome</keyword>
<dbReference type="NCBIfam" id="TIGR00093">
    <property type="entry name" value="pseudouridine synthase"/>
    <property type="match status" value="1"/>
</dbReference>
<feature type="domain" description="Pseudouridine synthase RsuA/RluA-like" evidence="4">
    <location>
        <begin position="13"/>
        <end position="157"/>
    </location>
</feature>
<dbReference type="EC" id="5.4.99.-" evidence="3"/>
<dbReference type="Proteomes" id="UP001143307">
    <property type="component" value="Unassembled WGS sequence"/>
</dbReference>
<dbReference type="InterPro" id="IPR020103">
    <property type="entry name" value="PsdUridine_synth_cat_dom_sf"/>
</dbReference>
<organism evidence="5 6">
    <name type="scientific">Candidatus Seongchinamella marina</name>
    <dbReference type="NCBI Taxonomy" id="2518990"/>
    <lineage>
        <taxon>Bacteria</taxon>
        <taxon>Pseudomonadati</taxon>
        <taxon>Pseudomonadota</taxon>
        <taxon>Gammaproteobacteria</taxon>
        <taxon>Cellvibrionales</taxon>
        <taxon>Halieaceae</taxon>
        <taxon>Seongchinamella</taxon>
    </lineage>
</organism>
<dbReference type="PANTHER" id="PTHR47683:SF2">
    <property type="entry name" value="RNA-BINDING S4 DOMAIN-CONTAINING PROTEIN"/>
    <property type="match status" value="1"/>
</dbReference>
<dbReference type="PANTHER" id="PTHR47683">
    <property type="entry name" value="PSEUDOURIDINE SYNTHASE FAMILY PROTEIN-RELATED"/>
    <property type="match status" value="1"/>
</dbReference>
<evidence type="ECO:0000256" key="1">
    <source>
        <dbReference type="ARBA" id="ARBA00008348"/>
    </source>
</evidence>
<gene>
    <name evidence="5" type="ORF">EYC87_06520</name>
</gene>
<dbReference type="InterPro" id="IPR050343">
    <property type="entry name" value="RsuA_PseudoU_synthase"/>
</dbReference>
<name>A0ABT3STC3_9GAMM</name>
<dbReference type="SUPFAM" id="SSF55120">
    <property type="entry name" value="Pseudouridine synthase"/>
    <property type="match status" value="1"/>
</dbReference>
<evidence type="ECO:0000256" key="3">
    <source>
        <dbReference type="RuleBase" id="RU003887"/>
    </source>
</evidence>
<dbReference type="EMBL" id="SHNP01000002">
    <property type="protein sequence ID" value="MCX2973239.1"/>
    <property type="molecule type" value="Genomic_DNA"/>
</dbReference>
<proteinExistence type="inferred from homology"/>
<dbReference type="InterPro" id="IPR018496">
    <property type="entry name" value="PsdUridine_synth_RsuA/RluB_CS"/>
</dbReference>
<evidence type="ECO:0000313" key="5">
    <source>
        <dbReference type="EMBL" id="MCX2973239.1"/>
    </source>
</evidence>
<dbReference type="Gene3D" id="3.30.70.1560">
    <property type="entry name" value="Alpha-L RNA-binding motif"/>
    <property type="match status" value="1"/>
</dbReference>
<comment type="caution">
    <text evidence="5">The sequence shown here is derived from an EMBL/GenBank/DDBJ whole genome shotgun (WGS) entry which is preliminary data.</text>
</comment>
<sequence>MPDPGAGSAMAKIILFNKPFRVLSQFSDTEGRRTLADFLSAPEFRAAGRLDYDSEGLLLLTDNGQLQQQIANPRHKQWKTYLVQVEGELDDLSIAALCAPLKLKDGLTLPARARQIEPPALWPRHPPVRERKSVPDSWLELSIREGRNRQVRRMTAAVGFPTLRLVRQSVGDWGLGDIAPGEYRIDDVHTTATTNMRPTRRRPRRN</sequence>
<dbReference type="InterPro" id="IPR006145">
    <property type="entry name" value="PsdUridine_synth_RsuA/RluA"/>
</dbReference>
<evidence type="ECO:0000256" key="2">
    <source>
        <dbReference type="ARBA" id="ARBA00023235"/>
    </source>
</evidence>
<dbReference type="InterPro" id="IPR000748">
    <property type="entry name" value="PsdUridine_synth_RsuA/RluB/E/F"/>
</dbReference>
<dbReference type="Gene3D" id="3.30.70.580">
    <property type="entry name" value="Pseudouridine synthase I, catalytic domain, N-terminal subdomain"/>
    <property type="match status" value="1"/>
</dbReference>